<keyword evidence="6" id="KW-1185">Reference proteome</keyword>
<dbReference type="GO" id="GO:0005509">
    <property type="term" value="F:calcium ion binding"/>
    <property type="evidence" value="ECO:0007669"/>
    <property type="project" value="InterPro"/>
</dbReference>
<evidence type="ECO:0000256" key="3">
    <source>
        <dbReference type="ARBA" id="ARBA00023216"/>
    </source>
</evidence>
<dbReference type="EMBL" id="SRLO01001821">
    <property type="protein sequence ID" value="TNN35154.1"/>
    <property type="molecule type" value="Genomic_DNA"/>
</dbReference>
<reference evidence="5 6" key="1">
    <citation type="submission" date="2019-03" db="EMBL/GenBank/DDBJ databases">
        <title>First draft genome of Liparis tanakae, snailfish: a comprehensive survey of snailfish specific genes.</title>
        <authorList>
            <person name="Kim W."/>
            <person name="Song I."/>
            <person name="Jeong J.-H."/>
            <person name="Kim D."/>
            <person name="Kim S."/>
            <person name="Ryu S."/>
            <person name="Song J.Y."/>
            <person name="Lee S.K."/>
        </authorList>
    </citation>
    <scope>NUCLEOTIDE SEQUENCE [LARGE SCALE GENOMIC DNA]</scope>
    <source>
        <tissue evidence="5">Muscle</tissue>
    </source>
</reference>
<evidence type="ECO:0000313" key="6">
    <source>
        <dbReference type="Proteomes" id="UP000314294"/>
    </source>
</evidence>
<evidence type="ECO:0000313" key="5">
    <source>
        <dbReference type="EMBL" id="TNN35154.1"/>
    </source>
</evidence>
<evidence type="ECO:0000256" key="1">
    <source>
        <dbReference type="ARBA" id="ARBA00007831"/>
    </source>
</evidence>
<dbReference type="OrthoDB" id="37886at2759"/>
<keyword evidence="2" id="KW-0677">Repeat</keyword>
<dbReference type="InterPro" id="IPR037104">
    <property type="entry name" value="Annexin_sf"/>
</dbReference>
<feature type="compositionally biased region" description="Basic residues" evidence="4">
    <location>
        <begin position="74"/>
        <end position="89"/>
    </location>
</feature>
<dbReference type="GO" id="GO:0005544">
    <property type="term" value="F:calcium-dependent phospholipid binding"/>
    <property type="evidence" value="ECO:0007669"/>
    <property type="project" value="InterPro"/>
</dbReference>
<feature type="region of interest" description="Disordered" evidence="4">
    <location>
        <begin position="68"/>
        <end position="89"/>
    </location>
</feature>
<keyword evidence="3" id="KW-0041">Annexin</keyword>
<dbReference type="SMART" id="SM00335">
    <property type="entry name" value="ANX"/>
    <property type="match status" value="1"/>
</dbReference>
<accession>A0A4Z2F396</accession>
<organism evidence="5 6">
    <name type="scientific">Liparis tanakae</name>
    <name type="common">Tanaka's snailfish</name>
    <dbReference type="NCBI Taxonomy" id="230148"/>
    <lineage>
        <taxon>Eukaryota</taxon>
        <taxon>Metazoa</taxon>
        <taxon>Chordata</taxon>
        <taxon>Craniata</taxon>
        <taxon>Vertebrata</taxon>
        <taxon>Euteleostomi</taxon>
        <taxon>Actinopterygii</taxon>
        <taxon>Neopterygii</taxon>
        <taxon>Teleostei</taxon>
        <taxon>Neoteleostei</taxon>
        <taxon>Acanthomorphata</taxon>
        <taxon>Eupercaria</taxon>
        <taxon>Perciformes</taxon>
        <taxon>Cottioidei</taxon>
        <taxon>Cottales</taxon>
        <taxon>Liparidae</taxon>
        <taxon>Liparis</taxon>
    </lineage>
</organism>
<protein>
    <submittedName>
        <fullName evidence="5">Annexin A6</fullName>
    </submittedName>
</protein>
<dbReference type="SUPFAM" id="SSF47874">
    <property type="entry name" value="Annexin"/>
    <property type="match status" value="1"/>
</dbReference>
<dbReference type="PROSITE" id="PS51897">
    <property type="entry name" value="ANNEXIN_2"/>
    <property type="match status" value="1"/>
</dbReference>
<dbReference type="Proteomes" id="UP000314294">
    <property type="component" value="Unassembled WGS sequence"/>
</dbReference>
<dbReference type="InterPro" id="IPR018502">
    <property type="entry name" value="Annexin_repeat"/>
</dbReference>
<comment type="caution">
    <text evidence="5">The sequence shown here is derived from an EMBL/GenBank/DDBJ whole genome shotgun (WGS) entry which is preliminary data.</text>
</comment>
<evidence type="ECO:0000256" key="2">
    <source>
        <dbReference type="ARBA" id="ARBA00022737"/>
    </source>
</evidence>
<dbReference type="Gene3D" id="1.10.220.10">
    <property type="entry name" value="Annexin"/>
    <property type="match status" value="1"/>
</dbReference>
<dbReference type="Pfam" id="PF00191">
    <property type="entry name" value="Annexin"/>
    <property type="match status" value="1"/>
</dbReference>
<name>A0A4Z2F396_9TELE</name>
<dbReference type="AlphaFoldDB" id="A0A4Z2F396"/>
<proteinExistence type="inferred from homology"/>
<comment type="similarity">
    <text evidence="1">Belongs to the annexin family.</text>
</comment>
<gene>
    <name evidence="5" type="primary">Anxa6_1</name>
    <name evidence="5" type="ORF">EYF80_054689</name>
</gene>
<sequence length="89" mass="9940">MILGNRSVAHLSLVFDAFEKIAEMSVEDSIKHELSGDFERLMLAVGEELLSLEGRGGVGTRRCRDEEVSEPLRRHGGRGGVRMRRCQSL</sequence>
<evidence type="ECO:0000256" key="4">
    <source>
        <dbReference type="SAM" id="MobiDB-lite"/>
    </source>
</evidence>